<gene>
    <name evidence="4" type="ORF">O0S08_06840</name>
</gene>
<sequence length="495" mass="52183">MFSLTACPGDGTATTDSSSTTSQGPEDSTTSTGDSTTVDEPTVTTAEPTSTTTSEPSTSTTGEDEVIPVPPACDDPVAPRCTDPITKCKLDEDRDGVAFSCDNAPKYTNPGQEDIDGDGFGDINDMCPVTATAANAGDTDRDGVGNECDVCSRFPGTYNKLDVPVPFYMSVRGNPSQMDSDRDGVGDSCDNCVRVANCQGFGDGPGLTPHVVGQLADVEVAGCQDDADIDLIGDACEGAMMVGAAGPVGFLDGDDFDQDGLANIVDGCPRQPVERRACDGDDDCPSGATCSAAQICNHADHDGDDIGDVCDNCPWTANPEQLDENADDDPDRDFIGAACEQVQFCVDHDNPRPLAFYDVSANGYCCVTTYNGQPLVDPDGEPIDVADLPPLPPGVLELPPGCEEALAASEDGKAHKMKACHVDAPTDLWQYLCLMPAWDQEYDGVPDGCDLCPFAYDPTNAIYVDSDMKEWPNYGKFCNGDYSPDNFDPANMCLP</sequence>
<feature type="compositionally biased region" description="Low complexity" evidence="3">
    <location>
        <begin position="12"/>
        <end position="61"/>
    </location>
</feature>
<dbReference type="Pfam" id="PF02412">
    <property type="entry name" value="TSP_3"/>
    <property type="match status" value="4"/>
</dbReference>
<dbReference type="RefSeq" id="WP_269038206.1">
    <property type="nucleotide sequence ID" value="NZ_CP114040.1"/>
</dbReference>
<evidence type="ECO:0000256" key="1">
    <source>
        <dbReference type="ARBA" id="ARBA00022729"/>
    </source>
</evidence>
<keyword evidence="5" id="KW-1185">Reference proteome</keyword>
<dbReference type="PANTHER" id="PTHR10199">
    <property type="entry name" value="THROMBOSPONDIN"/>
    <property type="match status" value="1"/>
</dbReference>
<keyword evidence="2" id="KW-0106">Calcium</keyword>
<keyword evidence="1" id="KW-0732">Signal</keyword>
<dbReference type="Proteomes" id="UP001164459">
    <property type="component" value="Chromosome"/>
</dbReference>
<evidence type="ECO:0000256" key="3">
    <source>
        <dbReference type="SAM" id="MobiDB-lite"/>
    </source>
</evidence>
<evidence type="ECO:0000313" key="5">
    <source>
        <dbReference type="Proteomes" id="UP001164459"/>
    </source>
</evidence>
<reference evidence="4" key="1">
    <citation type="submission" date="2022-11" db="EMBL/GenBank/DDBJ databases">
        <title>Minimal conservation of predation-associated metabolite biosynthetic gene clusters underscores biosynthetic potential of Myxococcota including descriptions for ten novel species: Archangium lansinium sp. nov., Myxococcus landrumus sp. nov., Nannocystis bai.</title>
        <authorList>
            <person name="Ahearne A."/>
            <person name="Stevens C."/>
            <person name="Dowd S."/>
        </authorList>
    </citation>
    <scope>NUCLEOTIDE SEQUENCE</scope>
    <source>
        <strain evidence="4">Fl3</strain>
    </source>
</reference>
<name>A0ABY7H9B4_9BACT</name>
<proteinExistence type="predicted"/>
<dbReference type="InterPro" id="IPR003367">
    <property type="entry name" value="Thrombospondin_3-like_rpt"/>
</dbReference>
<accession>A0ABY7H9B4</accession>
<feature type="region of interest" description="Disordered" evidence="3">
    <location>
        <begin position="1"/>
        <end position="75"/>
    </location>
</feature>
<dbReference type="PANTHER" id="PTHR10199:SF100">
    <property type="entry name" value="THROMBOSPONDIN, ISOFORM A"/>
    <property type="match status" value="1"/>
</dbReference>
<dbReference type="InterPro" id="IPR028974">
    <property type="entry name" value="TSP_type-3_rpt"/>
</dbReference>
<evidence type="ECO:0000313" key="4">
    <source>
        <dbReference type="EMBL" id="WAS95863.1"/>
    </source>
</evidence>
<dbReference type="EMBL" id="CP114040">
    <property type="protein sequence ID" value="WAS95863.1"/>
    <property type="molecule type" value="Genomic_DNA"/>
</dbReference>
<evidence type="ECO:0000256" key="2">
    <source>
        <dbReference type="ARBA" id="ARBA00022837"/>
    </source>
</evidence>
<organism evidence="4 5">
    <name type="scientific">Nannocystis punicea</name>
    <dbReference type="NCBI Taxonomy" id="2995304"/>
    <lineage>
        <taxon>Bacteria</taxon>
        <taxon>Pseudomonadati</taxon>
        <taxon>Myxococcota</taxon>
        <taxon>Polyangia</taxon>
        <taxon>Nannocystales</taxon>
        <taxon>Nannocystaceae</taxon>
        <taxon>Nannocystis</taxon>
    </lineage>
</organism>
<protein>
    <submittedName>
        <fullName evidence="4">Thrombospondin type 3 repeat-containing protein</fullName>
    </submittedName>
</protein>
<dbReference type="Gene3D" id="4.10.1080.10">
    <property type="entry name" value="TSP type-3 repeat"/>
    <property type="match status" value="2"/>
</dbReference>